<dbReference type="STRING" id="394221.Mmar10_0059"/>
<dbReference type="PANTHER" id="PTHR28008:SF1">
    <property type="entry name" value="DOMAIN PROTEIN, PUTATIVE (AFU_ORTHOLOGUE AFUA_3G10980)-RELATED"/>
    <property type="match status" value="1"/>
</dbReference>
<dbReference type="Proteomes" id="UP000001964">
    <property type="component" value="Chromosome"/>
</dbReference>
<evidence type="ECO:0000313" key="4">
    <source>
        <dbReference type="Proteomes" id="UP000001964"/>
    </source>
</evidence>
<dbReference type="HOGENOM" id="CLU_096028_3_4_5"/>
<dbReference type="eggNOG" id="ENOG5030IR8">
    <property type="taxonomic scope" value="Bacteria"/>
</dbReference>
<dbReference type="AlphaFoldDB" id="Q0ATN2"/>
<keyword evidence="4" id="KW-1185">Reference proteome</keyword>
<gene>
    <name evidence="3" type="ordered locus">Mmar10_0059</name>
</gene>
<dbReference type="EMBL" id="CP000449">
    <property type="protein sequence ID" value="ABI64355.1"/>
    <property type="molecule type" value="Genomic_DNA"/>
</dbReference>
<name>Q0ATN2_MARMM</name>
<evidence type="ECO:0000313" key="3">
    <source>
        <dbReference type="EMBL" id="ABI64355.1"/>
    </source>
</evidence>
<protein>
    <submittedName>
        <fullName evidence="3">VanZ family protein</fullName>
    </submittedName>
</protein>
<organism evidence="3 4">
    <name type="scientific">Maricaulis maris (strain MCS10)</name>
    <name type="common">Caulobacter maris</name>
    <dbReference type="NCBI Taxonomy" id="394221"/>
    <lineage>
        <taxon>Bacteria</taxon>
        <taxon>Pseudomonadati</taxon>
        <taxon>Pseudomonadota</taxon>
        <taxon>Alphaproteobacteria</taxon>
        <taxon>Maricaulales</taxon>
        <taxon>Maricaulaceae</taxon>
        <taxon>Maricaulis</taxon>
    </lineage>
</organism>
<feature type="transmembrane region" description="Helical" evidence="1">
    <location>
        <begin position="93"/>
        <end position="112"/>
    </location>
</feature>
<accession>Q0ATN2</accession>
<dbReference type="RefSeq" id="WP_011642002.1">
    <property type="nucleotide sequence ID" value="NC_008347.1"/>
</dbReference>
<keyword evidence="1" id="KW-1133">Transmembrane helix</keyword>
<dbReference type="Pfam" id="PF04892">
    <property type="entry name" value="VanZ"/>
    <property type="match status" value="1"/>
</dbReference>
<feature type="domain" description="VanZ-like" evidence="2">
    <location>
        <begin position="39"/>
        <end position="108"/>
    </location>
</feature>
<dbReference type="PANTHER" id="PTHR28008">
    <property type="entry name" value="DOMAIN PROTEIN, PUTATIVE (AFU_ORTHOLOGUE AFUA_3G10980)-RELATED"/>
    <property type="match status" value="1"/>
</dbReference>
<feature type="transmembrane region" description="Helical" evidence="1">
    <location>
        <begin position="63"/>
        <end position="81"/>
    </location>
</feature>
<reference evidence="3 4" key="1">
    <citation type="submission" date="2006-08" db="EMBL/GenBank/DDBJ databases">
        <title>Complete sequence of Maricaulis maris MCS10.</title>
        <authorList>
            <consortium name="US DOE Joint Genome Institute"/>
            <person name="Copeland A."/>
            <person name="Lucas S."/>
            <person name="Lapidus A."/>
            <person name="Barry K."/>
            <person name="Detter J.C."/>
            <person name="Glavina del Rio T."/>
            <person name="Hammon N."/>
            <person name="Israni S."/>
            <person name="Dalin E."/>
            <person name="Tice H."/>
            <person name="Pitluck S."/>
            <person name="Saunders E."/>
            <person name="Brettin T."/>
            <person name="Bruce D."/>
            <person name="Han C."/>
            <person name="Tapia R."/>
            <person name="Gilna P."/>
            <person name="Schmutz J."/>
            <person name="Larimer F."/>
            <person name="Land M."/>
            <person name="Hauser L."/>
            <person name="Kyrpides N."/>
            <person name="Mikhailova N."/>
            <person name="Viollier P."/>
            <person name="Stephens C."/>
            <person name="Richardson P."/>
        </authorList>
    </citation>
    <scope>NUCLEOTIDE SEQUENCE [LARGE SCALE GENOMIC DNA]</scope>
    <source>
        <strain evidence="3 4">MCS10</strain>
    </source>
</reference>
<dbReference type="InterPro" id="IPR006976">
    <property type="entry name" value="VanZ-like"/>
</dbReference>
<keyword evidence="1" id="KW-0472">Membrane</keyword>
<keyword evidence="1" id="KW-0812">Transmembrane</keyword>
<evidence type="ECO:0000259" key="2">
    <source>
        <dbReference type="Pfam" id="PF04892"/>
    </source>
</evidence>
<dbReference type="KEGG" id="mmr:Mmar10_0059"/>
<sequence>MTLRWAARILLVVAIVLITDLALQPGTALPPRLFGTDKLEHFGAFLMLAVLARIAWPGAPRWIGLLLLVGYGGGIEWLQAAGDAGRTASIGDMVADTLGVVAGLGMSAWIGTRRTAHI</sequence>
<evidence type="ECO:0000256" key="1">
    <source>
        <dbReference type="SAM" id="Phobius"/>
    </source>
</evidence>
<feature type="transmembrane region" description="Helical" evidence="1">
    <location>
        <begin position="38"/>
        <end position="56"/>
    </location>
</feature>
<proteinExistence type="predicted"/>